<organism evidence="1 2">
    <name type="scientific">Neorhizobium galegae bv. officinalis</name>
    <dbReference type="NCBI Taxonomy" id="323656"/>
    <lineage>
        <taxon>Bacteria</taxon>
        <taxon>Pseudomonadati</taxon>
        <taxon>Pseudomonadota</taxon>
        <taxon>Alphaproteobacteria</taxon>
        <taxon>Hyphomicrobiales</taxon>
        <taxon>Rhizobiaceae</taxon>
        <taxon>Rhizobium/Agrobacterium group</taxon>
        <taxon>Neorhizobium</taxon>
    </lineage>
</organism>
<dbReference type="InterPro" id="IPR045397">
    <property type="entry name" value="TumE-like"/>
</dbReference>
<evidence type="ECO:0000313" key="2">
    <source>
        <dbReference type="Proteomes" id="UP000046176"/>
    </source>
</evidence>
<reference evidence="1 2" key="1">
    <citation type="submission" date="2014-08" db="EMBL/GenBank/DDBJ databases">
        <authorList>
            <person name="Chen Y.-H."/>
        </authorList>
    </citation>
    <scope>NUCLEOTIDE SEQUENCE [LARGE SCALE GENOMIC DNA]</scope>
</reference>
<proteinExistence type="predicted"/>
<dbReference type="RefSeq" id="WP_348625992.1">
    <property type="nucleotide sequence ID" value="NZ_CCRH01000010.1"/>
</dbReference>
<gene>
    <name evidence="1" type="ORF">NGAL_HAMBI1145_38840</name>
</gene>
<evidence type="ECO:0000313" key="1">
    <source>
        <dbReference type="EMBL" id="CDZ37438.1"/>
    </source>
</evidence>
<dbReference type="EMBL" id="CCRH01000010">
    <property type="protein sequence ID" value="CDZ37438.1"/>
    <property type="molecule type" value="Genomic_DNA"/>
</dbReference>
<sequence length="107" mass="12546">MTDRLHVGIIANMKAELPYRSKNVLSDGAIVEMVIWKLPHSVVGSRHDYKYRLFYGYEGQRIVGYDNERGKGDHRHIDGREENYSFTTVDALIRDFLADVHSRREHR</sequence>
<accession>A0A0T7FQZ9</accession>
<dbReference type="AlphaFoldDB" id="A0A0T7FQZ9"/>
<name>A0A0T7FQZ9_NEOGA</name>
<dbReference type="Pfam" id="PF20126">
    <property type="entry name" value="TumE"/>
    <property type="match status" value="1"/>
</dbReference>
<protein>
    <submittedName>
        <fullName evidence="1">Uncharacterized protein</fullName>
    </submittedName>
</protein>
<dbReference type="Proteomes" id="UP000046176">
    <property type="component" value="Unassembled WGS sequence"/>
</dbReference>